<dbReference type="InterPro" id="IPR003439">
    <property type="entry name" value="ABC_transporter-like_ATP-bd"/>
</dbReference>
<dbReference type="GO" id="GO:0005886">
    <property type="term" value="C:plasma membrane"/>
    <property type="evidence" value="ECO:0007669"/>
    <property type="project" value="UniProtKB-SubCell"/>
</dbReference>
<evidence type="ECO:0000259" key="8">
    <source>
        <dbReference type="PROSITE" id="PS50893"/>
    </source>
</evidence>
<evidence type="ECO:0000256" key="4">
    <source>
        <dbReference type="ARBA" id="ARBA00022840"/>
    </source>
</evidence>
<dbReference type="SUPFAM" id="SSF52540">
    <property type="entry name" value="P-loop containing nucleoside triphosphate hydrolases"/>
    <property type="match status" value="1"/>
</dbReference>
<dbReference type="OrthoDB" id="9804819at2"/>
<evidence type="ECO:0000256" key="1">
    <source>
        <dbReference type="ARBA" id="ARBA00004651"/>
    </source>
</evidence>
<dbReference type="RefSeq" id="WP_061425749.1">
    <property type="nucleotide sequence ID" value="NZ_JASHDF010000005.1"/>
</dbReference>
<keyword evidence="6 7" id="KW-0472">Membrane</keyword>
<keyword evidence="4 10" id="KW-0067">ATP-binding</keyword>
<comment type="caution">
    <text evidence="10">The sequence shown here is derived from an EMBL/GenBank/DDBJ whole genome shotgun (WGS) entry which is preliminary data.</text>
</comment>
<reference evidence="10 11" key="1">
    <citation type="submission" date="2016-01" db="EMBL/GenBank/DDBJ databases">
        <title>Highly variable Streptococcus oralis are common among viridans streptococci isolated from primates.</title>
        <authorList>
            <person name="Denapaite D."/>
            <person name="Rieger M."/>
            <person name="Koendgen S."/>
            <person name="Brueckner R."/>
            <person name="Ochigava I."/>
            <person name="Kappeler P."/>
            <person name="Maetz-Rensing K."/>
            <person name="Leendertz F."/>
            <person name="Hakenbeck R."/>
        </authorList>
    </citation>
    <scope>NUCLEOTIDE SEQUENCE [LARGE SCALE GENOMIC DNA]</scope>
    <source>
        <strain evidence="10 11">DD28</strain>
    </source>
</reference>
<dbReference type="PANTHER" id="PTHR43394:SF1">
    <property type="entry name" value="ATP-BINDING CASSETTE SUB-FAMILY B MEMBER 10, MITOCHONDRIAL"/>
    <property type="match status" value="1"/>
</dbReference>
<keyword evidence="3" id="KW-0547">Nucleotide-binding</keyword>
<dbReference type="InterPro" id="IPR003593">
    <property type="entry name" value="AAA+_ATPase"/>
</dbReference>
<dbReference type="InterPro" id="IPR039421">
    <property type="entry name" value="Type_1_exporter"/>
</dbReference>
<dbReference type="PANTHER" id="PTHR43394">
    <property type="entry name" value="ATP-DEPENDENT PERMEASE MDL1, MITOCHONDRIAL"/>
    <property type="match status" value="1"/>
</dbReference>
<evidence type="ECO:0000256" key="5">
    <source>
        <dbReference type="ARBA" id="ARBA00022989"/>
    </source>
</evidence>
<dbReference type="AlphaFoldDB" id="A0A139Q2T2"/>
<dbReference type="Proteomes" id="UP000070136">
    <property type="component" value="Unassembled WGS sequence"/>
</dbReference>
<protein>
    <submittedName>
        <fullName evidence="10">Methionine ABC transporter ATP-binding protein</fullName>
    </submittedName>
</protein>
<evidence type="ECO:0000313" key="11">
    <source>
        <dbReference type="Proteomes" id="UP000070136"/>
    </source>
</evidence>
<dbReference type="InterPro" id="IPR011527">
    <property type="entry name" value="ABC1_TM_dom"/>
</dbReference>
<evidence type="ECO:0000259" key="9">
    <source>
        <dbReference type="PROSITE" id="PS50929"/>
    </source>
</evidence>
<keyword evidence="5 7" id="KW-1133">Transmembrane helix</keyword>
<evidence type="ECO:0000256" key="3">
    <source>
        <dbReference type="ARBA" id="ARBA00022741"/>
    </source>
</evidence>
<dbReference type="SUPFAM" id="SSF90123">
    <property type="entry name" value="ABC transporter transmembrane region"/>
    <property type="match status" value="1"/>
</dbReference>
<feature type="transmembrane region" description="Helical" evidence="7">
    <location>
        <begin position="236"/>
        <end position="259"/>
    </location>
</feature>
<organism evidence="10 11">
    <name type="scientific">Streptococcus mitis</name>
    <dbReference type="NCBI Taxonomy" id="28037"/>
    <lineage>
        <taxon>Bacteria</taxon>
        <taxon>Bacillati</taxon>
        <taxon>Bacillota</taxon>
        <taxon>Bacilli</taxon>
        <taxon>Lactobacillales</taxon>
        <taxon>Streptococcaceae</taxon>
        <taxon>Streptococcus</taxon>
        <taxon>Streptococcus mitis group</taxon>
    </lineage>
</organism>
<sequence length="527" mass="60514">MTTIDLLKKIYFYVGLKERLLWGLSVFLATVSAGIGLFLPTQLNLLFQKFENFNFNDMIILVLLFFLQSIIMYVSLYVLGKIGEYIILQLRKESALSLLQSEVFNLESTTWASRVIYNPGFFSDLISRQLPTLITNTLQVSLTIIILFYLNFKITILIISGIFIVVCYSIVSGKILSQIQIRFQEFLSQTNQQLSDILGRLGLIKVNNTIEREFEFIKNSVQEIYRLSMTTLRFGILNQMGHQLLFILLVLLVLCIIVNDIKSGVAQLSSITLYIMYCFQLVAPLLAISDELTGINKSKEIMLEYMNRFYHLPSNSEQAIYPQLGERTKIEILNYSNPFNKTFIKSLCLDEGKVYQLKGSSGVGKTTLLNSILGLVHFSEGSIKVTLKSEAILYNRIAYYQSQQQLLVNRSIRENLSYSRHIADTEILDVLNKFGLCEELKDEDILNLIVTENTLSKGQISRLGLAREYLKQDSEIVVLDEPFAHLDKVNSMKIDKMFRDRFNNSILIIVSHTNDYYNKKDYVIEMV</sequence>
<evidence type="ECO:0000313" key="10">
    <source>
        <dbReference type="EMBL" id="KXT96845.1"/>
    </source>
</evidence>
<dbReference type="SMART" id="SM00382">
    <property type="entry name" value="AAA"/>
    <property type="match status" value="1"/>
</dbReference>
<dbReference type="GO" id="GO:0016887">
    <property type="term" value="F:ATP hydrolysis activity"/>
    <property type="evidence" value="ECO:0007669"/>
    <property type="project" value="InterPro"/>
</dbReference>
<gene>
    <name evidence="10" type="ORF">SMIDD28_01880</name>
</gene>
<keyword evidence="2 7" id="KW-0812">Transmembrane</keyword>
<dbReference type="InterPro" id="IPR027417">
    <property type="entry name" value="P-loop_NTPase"/>
</dbReference>
<dbReference type="GO" id="GO:0005524">
    <property type="term" value="F:ATP binding"/>
    <property type="evidence" value="ECO:0007669"/>
    <property type="project" value="UniProtKB-KW"/>
</dbReference>
<dbReference type="PROSITE" id="PS50893">
    <property type="entry name" value="ABC_TRANSPORTER_2"/>
    <property type="match status" value="1"/>
</dbReference>
<name>A0A139Q2T2_STRMT</name>
<evidence type="ECO:0000256" key="6">
    <source>
        <dbReference type="ARBA" id="ARBA00023136"/>
    </source>
</evidence>
<dbReference type="Pfam" id="PF00005">
    <property type="entry name" value="ABC_tran"/>
    <property type="match status" value="1"/>
</dbReference>
<dbReference type="Gene3D" id="3.40.50.300">
    <property type="entry name" value="P-loop containing nucleotide triphosphate hydrolases"/>
    <property type="match status" value="1"/>
</dbReference>
<comment type="subcellular location">
    <subcellularLocation>
        <location evidence="1">Cell membrane</location>
        <topology evidence="1">Multi-pass membrane protein</topology>
    </subcellularLocation>
</comment>
<dbReference type="Gene3D" id="1.20.1560.10">
    <property type="entry name" value="ABC transporter type 1, transmembrane domain"/>
    <property type="match status" value="1"/>
</dbReference>
<proteinExistence type="predicted"/>
<dbReference type="InterPro" id="IPR017871">
    <property type="entry name" value="ABC_transporter-like_CS"/>
</dbReference>
<dbReference type="PATRIC" id="fig|28037.234.peg.1964"/>
<evidence type="ECO:0000256" key="2">
    <source>
        <dbReference type="ARBA" id="ARBA00022692"/>
    </source>
</evidence>
<dbReference type="PROSITE" id="PS00211">
    <property type="entry name" value="ABC_TRANSPORTER_1"/>
    <property type="match status" value="1"/>
</dbReference>
<accession>A0A139Q2T2</accession>
<feature type="transmembrane region" description="Helical" evidence="7">
    <location>
        <begin position="59"/>
        <end position="79"/>
    </location>
</feature>
<dbReference type="GO" id="GO:0015421">
    <property type="term" value="F:ABC-type oligopeptide transporter activity"/>
    <property type="evidence" value="ECO:0007669"/>
    <property type="project" value="TreeGrafter"/>
</dbReference>
<dbReference type="EMBL" id="LQOA01000050">
    <property type="protein sequence ID" value="KXT96845.1"/>
    <property type="molecule type" value="Genomic_DNA"/>
</dbReference>
<feature type="domain" description="ABC transporter" evidence="8">
    <location>
        <begin position="327"/>
        <end position="527"/>
    </location>
</feature>
<dbReference type="Pfam" id="PF00664">
    <property type="entry name" value="ABC_membrane"/>
    <property type="match status" value="1"/>
</dbReference>
<dbReference type="PROSITE" id="PS50929">
    <property type="entry name" value="ABC_TM1F"/>
    <property type="match status" value="1"/>
</dbReference>
<feature type="domain" description="ABC transmembrane type-1" evidence="9">
    <location>
        <begin position="24"/>
        <end position="297"/>
    </location>
</feature>
<feature type="transmembrane region" description="Helical" evidence="7">
    <location>
        <begin position="271"/>
        <end position="289"/>
    </location>
</feature>
<evidence type="ECO:0000256" key="7">
    <source>
        <dbReference type="SAM" id="Phobius"/>
    </source>
</evidence>
<feature type="transmembrane region" description="Helical" evidence="7">
    <location>
        <begin position="20"/>
        <end position="39"/>
    </location>
</feature>
<dbReference type="InterPro" id="IPR036640">
    <property type="entry name" value="ABC1_TM_sf"/>
</dbReference>